<reference evidence="2" key="1">
    <citation type="journal article" date="2019" name="Int. J. Syst. Evol. Microbiol.">
        <title>The Global Catalogue of Microorganisms (GCM) 10K type strain sequencing project: providing services to taxonomists for standard genome sequencing and annotation.</title>
        <authorList>
            <consortium name="The Broad Institute Genomics Platform"/>
            <consortium name="The Broad Institute Genome Sequencing Center for Infectious Disease"/>
            <person name="Wu L."/>
            <person name="Ma J."/>
        </authorList>
    </citation>
    <scope>NUCLEOTIDE SEQUENCE [LARGE SCALE GENOMIC DNA]</scope>
    <source>
        <strain evidence="2">ICMP 257</strain>
    </source>
</reference>
<accession>A0ABV9VLT4</accession>
<comment type="caution">
    <text evidence="1">The sequence shown here is derived from an EMBL/GenBank/DDBJ whole genome shotgun (WGS) entry which is preliminary data.</text>
</comment>
<organism evidence="1 2">
    <name type="scientific">Streptomyces atroolivaceus</name>
    <dbReference type="NCBI Taxonomy" id="66869"/>
    <lineage>
        <taxon>Bacteria</taxon>
        <taxon>Bacillati</taxon>
        <taxon>Actinomycetota</taxon>
        <taxon>Actinomycetes</taxon>
        <taxon>Kitasatosporales</taxon>
        <taxon>Streptomycetaceae</taxon>
        <taxon>Streptomyces</taxon>
    </lineage>
</organism>
<dbReference type="EMBL" id="JBHSJE010000014">
    <property type="protein sequence ID" value="MFC4983130.1"/>
    <property type="molecule type" value="Genomic_DNA"/>
</dbReference>
<evidence type="ECO:0000313" key="1">
    <source>
        <dbReference type="EMBL" id="MFC4983130.1"/>
    </source>
</evidence>
<dbReference type="RefSeq" id="WP_157841728.1">
    <property type="nucleotide sequence ID" value="NZ_JBHSJE010000014.1"/>
</dbReference>
<dbReference type="Proteomes" id="UP001595908">
    <property type="component" value="Unassembled WGS sequence"/>
</dbReference>
<gene>
    <name evidence="1" type="ORF">ACFPL4_33120</name>
</gene>
<protein>
    <submittedName>
        <fullName evidence="1">Uncharacterized protein</fullName>
    </submittedName>
</protein>
<proteinExistence type="predicted"/>
<dbReference type="GeneID" id="43426553"/>
<keyword evidence="2" id="KW-1185">Reference proteome</keyword>
<evidence type="ECO:0000313" key="2">
    <source>
        <dbReference type="Proteomes" id="UP001595908"/>
    </source>
</evidence>
<name>A0ABV9VLT4_STRAZ</name>
<sequence>MKHRAVVLGARLCRLPRGWEIGPPASPADAEIAVVNAVPDLGSLR</sequence>